<gene>
    <name evidence="2" type="ORF">UFOVP691_33</name>
</gene>
<evidence type="ECO:0000256" key="1">
    <source>
        <dbReference type="SAM" id="MobiDB-lite"/>
    </source>
</evidence>
<sequence length="166" mass="18412">MDERKGECQGNQEKCNLEGCPIFGTLGVAGRDGKRRIRGCSDPAARGKRSRRKGLNKQRTARKRLGVAPSHKFGDGNEERWNDALFANEVKAGKQIQPAVNAWVRIEAQVKSNEADFGSRRKPARAVLMPDDWGNEGLVMMRLSAWEELVAPAMQAFYEGGNDSHS</sequence>
<feature type="compositionally biased region" description="Basic residues" evidence="1">
    <location>
        <begin position="46"/>
        <end position="65"/>
    </location>
</feature>
<reference evidence="2" key="1">
    <citation type="submission" date="2020-04" db="EMBL/GenBank/DDBJ databases">
        <authorList>
            <person name="Chiriac C."/>
            <person name="Salcher M."/>
            <person name="Ghai R."/>
            <person name="Kavagutti S V."/>
        </authorList>
    </citation>
    <scope>NUCLEOTIDE SEQUENCE</scope>
</reference>
<evidence type="ECO:0000313" key="2">
    <source>
        <dbReference type="EMBL" id="CAB4157581.1"/>
    </source>
</evidence>
<dbReference type="EMBL" id="LR796663">
    <property type="protein sequence ID" value="CAB4157581.1"/>
    <property type="molecule type" value="Genomic_DNA"/>
</dbReference>
<accession>A0A6J5NJD8</accession>
<feature type="region of interest" description="Disordered" evidence="1">
    <location>
        <begin position="32"/>
        <end position="78"/>
    </location>
</feature>
<organism evidence="2">
    <name type="scientific">uncultured Caudovirales phage</name>
    <dbReference type="NCBI Taxonomy" id="2100421"/>
    <lineage>
        <taxon>Viruses</taxon>
        <taxon>Duplodnaviria</taxon>
        <taxon>Heunggongvirae</taxon>
        <taxon>Uroviricota</taxon>
        <taxon>Caudoviricetes</taxon>
        <taxon>Peduoviridae</taxon>
        <taxon>Maltschvirus</taxon>
        <taxon>Maltschvirus maltsch</taxon>
    </lineage>
</organism>
<protein>
    <submittedName>
        <fullName evidence="2">Uncharacterized protein</fullName>
    </submittedName>
</protein>
<proteinExistence type="predicted"/>
<name>A0A6J5NJD8_9CAUD</name>